<feature type="compositionally biased region" description="Low complexity" evidence="3">
    <location>
        <begin position="1"/>
        <end position="10"/>
    </location>
</feature>
<dbReference type="Proteomes" id="UP001266305">
    <property type="component" value="Unassembled WGS sequence"/>
</dbReference>
<evidence type="ECO:0000313" key="5">
    <source>
        <dbReference type="Proteomes" id="UP001266305"/>
    </source>
</evidence>
<evidence type="ECO:0000256" key="1">
    <source>
        <dbReference type="ARBA" id="ARBA00023015"/>
    </source>
</evidence>
<feature type="region of interest" description="Disordered" evidence="3">
    <location>
        <begin position="428"/>
        <end position="452"/>
    </location>
</feature>
<evidence type="ECO:0000256" key="2">
    <source>
        <dbReference type="ARBA" id="ARBA00023163"/>
    </source>
</evidence>
<protein>
    <submittedName>
        <fullName evidence="4">Histone-lysine N-methyltransferase 2B</fullName>
    </submittedName>
</protein>
<accession>A0ABQ9TUR5</accession>
<feature type="compositionally biased region" description="Pro residues" evidence="3">
    <location>
        <begin position="471"/>
        <end position="480"/>
    </location>
</feature>
<comment type="caution">
    <text evidence="4">The sequence shown here is derived from an EMBL/GenBank/DDBJ whole genome shotgun (WGS) entry which is preliminary data.</text>
</comment>
<feature type="compositionally biased region" description="Acidic residues" evidence="3">
    <location>
        <begin position="283"/>
        <end position="293"/>
    </location>
</feature>
<gene>
    <name evidence="4" type="primary">KMT2B_2</name>
    <name evidence="4" type="ORF">P7K49_034152</name>
</gene>
<dbReference type="PANTHER" id="PTHR45838:SF3">
    <property type="entry name" value="HISTONE-LYSINE N-METHYLTRANSFERASE 2B"/>
    <property type="match status" value="1"/>
</dbReference>
<dbReference type="EMBL" id="JASSZA010000019">
    <property type="protein sequence ID" value="KAK2088245.1"/>
    <property type="molecule type" value="Genomic_DNA"/>
</dbReference>
<dbReference type="PANTHER" id="PTHR45838">
    <property type="entry name" value="HISTONE-LYSINE-N-METHYLTRANSFERASE 2 KMT2 FAMILY MEMBER"/>
    <property type="match status" value="1"/>
</dbReference>
<feature type="compositionally biased region" description="Pro residues" evidence="3">
    <location>
        <begin position="430"/>
        <end position="448"/>
    </location>
</feature>
<feature type="region of interest" description="Disordered" evidence="3">
    <location>
        <begin position="234"/>
        <end position="383"/>
    </location>
</feature>
<keyword evidence="2" id="KW-0804">Transcription</keyword>
<feature type="compositionally biased region" description="Polar residues" evidence="3">
    <location>
        <begin position="167"/>
        <end position="176"/>
    </location>
</feature>
<feature type="compositionally biased region" description="Gly residues" evidence="3">
    <location>
        <begin position="304"/>
        <end position="314"/>
    </location>
</feature>
<proteinExistence type="predicted"/>
<feature type="region of interest" description="Disordered" evidence="3">
    <location>
        <begin position="1"/>
        <end position="199"/>
    </location>
</feature>
<keyword evidence="1" id="KW-0805">Transcription regulation</keyword>
<sequence>MLFLASSEPPGGEDPPPDTDVLVPGAPEHHSPIQNLDPPLRPDSGSAPPLAPRSFSGARIKVPNYSPSRRPLGGVSFGPLPSPGEHWACGGGGGASEVGAAGDTDSPPTGSPSSLTHHIPTVGDPDFPAPPRRSRRPSPLAPRLPPSRRASPPLKTSPQLRVPPPTSVITALTPTSGELAPPVPAPSPPPPEDLGPDFEDMEVVSGLSAADLDFAASLLGTEPFQEEIVAAGAMGSSHGVPGDSSEEEASPTSRYIHFPVTVVSGPGLAPGAPSGVPRIEQLDGVDDGTDSEAEAVQQPRGQGTPSGPGVGRAGVLGAAGDRARPPEDLPSEIVDFVLKNLGGPGEGGAGPREESLPPAPPLANGSQPPQGLPASPADPTRTFAWLPGAPGVRVLSLGPAPEPPKPATSKIILVNKLGQVFVKMTGEGEPVPPPVKQPPLPPTIPPTAPTSWTLPPGPLLSVLPVVGVVRPAPPPPPPPLTLVLSSGPSSPPRQAIRVKRVSTFSGRSPPAPPPYKAPRLDEDGEASEDTPQVPGLGSSG</sequence>
<name>A0ABQ9TUR5_SAGOE</name>
<evidence type="ECO:0000256" key="3">
    <source>
        <dbReference type="SAM" id="MobiDB-lite"/>
    </source>
</evidence>
<organism evidence="4 5">
    <name type="scientific">Saguinus oedipus</name>
    <name type="common">Cotton-top tamarin</name>
    <name type="synonym">Oedipomidas oedipus</name>
    <dbReference type="NCBI Taxonomy" id="9490"/>
    <lineage>
        <taxon>Eukaryota</taxon>
        <taxon>Metazoa</taxon>
        <taxon>Chordata</taxon>
        <taxon>Craniata</taxon>
        <taxon>Vertebrata</taxon>
        <taxon>Euteleostomi</taxon>
        <taxon>Mammalia</taxon>
        <taxon>Eutheria</taxon>
        <taxon>Euarchontoglires</taxon>
        <taxon>Primates</taxon>
        <taxon>Haplorrhini</taxon>
        <taxon>Platyrrhini</taxon>
        <taxon>Cebidae</taxon>
        <taxon>Callitrichinae</taxon>
        <taxon>Saguinus</taxon>
    </lineage>
</organism>
<feature type="compositionally biased region" description="Low complexity" evidence="3">
    <location>
        <begin position="97"/>
        <end position="114"/>
    </location>
</feature>
<keyword evidence="5" id="KW-1185">Reference proteome</keyword>
<evidence type="ECO:0000313" key="4">
    <source>
        <dbReference type="EMBL" id="KAK2088245.1"/>
    </source>
</evidence>
<feature type="compositionally biased region" description="Low complexity" evidence="3">
    <location>
        <begin position="262"/>
        <end position="277"/>
    </location>
</feature>
<reference evidence="4 5" key="1">
    <citation type="submission" date="2023-05" db="EMBL/GenBank/DDBJ databases">
        <title>B98-5 Cell Line De Novo Hybrid Assembly: An Optical Mapping Approach.</title>
        <authorList>
            <person name="Kananen K."/>
            <person name="Auerbach J.A."/>
            <person name="Kautto E."/>
            <person name="Blachly J.S."/>
        </authorList>
    </citation>
    <scope>NUCLEOTIDE SEQUENCE [LARGE SCALE GENOMIC DNA]</scope>
    <source>
        <strain evidence="4">B95-8</strain>
        <tissue evidence="4">Cell line</tissue>
    </source>
</reference>
<feature type="region of interest" description="Disordered" evidence="3">
    <location>
        <begin position="469"/>
        <end position="540"/>
    </location>
</feature>
<feature type="compositionally biased region" description="Pro residues" evidence="3">
    <location>
        <begin position="181"/>
        <end position="193"/>
    </location>
</feature>